<proteinExistence type="predicted"/>
<protein>
    <submittedName>
        <fullName evidence="1">Uncharacterized protein</fullName>
    </submittedName>
</protein>
<accession>A0A8J2JKQ9</accession>
<dbReference type="EMBL" id="CAJVCH010083226">
    <property type="protein sequence ID" value="CAG7721826.1"/>
    <property type="molecule type" value="Genomic_DNA"/>
</dbReference>
<organism evidence="1 2">
    <name type="scientific">Allacma fusca</name>
    <dbReference type="NCBI Taxonomy" id="39272"/>
    <lineage>
        <taxon>Eukaryota</taxon>
        <taxon>Metazoa</taxon>
        <taxon>Ecdysozoa</taxon>
        <taxon>Arthropoda</taxon>
        <taxon>Hexapoda</taxon>
        <taxon>Collembola</taxon>
        <taxon>Symphypleona</taxon>
        <taxon>Sminthuridae</taxon>
        <taxon>Allacma</taxon>
    </lineage>
</organism>
<keyword evidence="2" id="KW-1185">Reference proteome</keyword>
<comment type="caution">
    <text evidence="1">The sequence shown here is derived from an EMBL/GenBank/DDBJ whole genome shotgun (WGS) entry which is preliminary data.</text>
</comment>
<evidence type="ECO:0000313" key="2">
    <source>
        <dbReference type="Proteomes" id="UP000708208"/>
    </source>
</evidence>
<feature type="non-terminal residue" evidence="1">
    <location>
        <position position="1"/>
    </location>
</feature>
<gene>
    <name evidence="1" type="ORF">AFUS01_LOCUS11014</name>
</gene>
<reference evidence="1" key="1">
    <citation type="submission" date="2021-06" db="EMBL/GenBank/DDBJ databases">
        <authorList>
            <person name="Hodson N. C."/>
            <person name="Mongue J. A."/>
            <person name="Jaron S. K."/>
        </authorList>
    </citation>
    <scope>NUCLEOTIDE SEQUENCE</scope>
</reference>
<dbReference type="AlphaFoldDB" id="A0A8J2JKQ9"/>
<dbReference type="Proteomes" id="UP000708208">
    <property type="component" value="Unassembled WGS sequence"/>
</dbReference>
<sequence>MAPLMRTRVSKCDEKLKLRLRLNHQWLQGSGRP</sequence>
<evidence type="ECO:0000313" key="1">
    <source>
        <dbReference type="EMBL" id="CAG7721826.1"/>
    </source>
</evidence>
<name>A0A8J2JKQ9_9HEXA</name>